<evidence type="ECO:0000256" key="2">
    <source>
        <dbReference type="ARBA" id="ARBA00023002"/>
    </source>
</evidence>
<dbReference type="PANTHER" id="PTHR11624">
    <property type="entry name" value="DEHYDROGENASE RELATED"/>
    <property type="match status" value="1"/>
</dbReference>
<keyword evidence="3 5" id="KW-0786">Thiamine pyrophosphate</keyword>
<keyword evidence="4 5" id="KW-0670">Pyruvate</keyword>
<dbReference type="PANTHER" id="PTHR11624:SF96">
    <property type="entry name" value="PYRUVATE DEHYDROGENASE E1 COMPONENT SUBUNIT BETA, MITOCHONDRIAL"/>
    <property type="match status" value="1"/>
</dbReference>
<dbReference type="GO" id="GO:0006086">
    <property type="term" value="P:pyruvate decarboxylation to acetyl-CoA"/>
    <property type="evidence" value="ECO:0007669"/>
    <property type="project" value="InterPro"/>
</dbReference>
<dbReference type="FunFam" id="3.40.50.920:FF:000001">
    <property type="entry name" value="Pyruvate dehydrogenase E1 beta subunit"/>
    <property type="match status" value="1"/>
</dbReference>
<evidence type="ECO:0000313" key="7">
    <source>
        <dbReference type="EMBL" id="CAG9332717.1"/>
    </source>
</evidence>
<dbReference type="SUPFAM" id="SSF52518">
    <property type="entry name" value="Thiamin diphosphate-binding fold (THDP-binding)"/>
    <property type="match status" value="1"/>
</dbReference>
<comment type="caution">
    <text evidence="7">The sequence shown here is derived from an EMBL/GenBank/DDBJ whole genome shotgun (WGS) entry which is preliminary data.</text>
</comment>
<dbReference type="CDD" id="cd07036">
    <property type="entry name" value="TPP_PYR_E1-PDHc-beta_like"/>
    <property type="match status" value="1"/>
</dbReference>
<accession>A0AAU9K0Y9</accession>
<keyword evidence="8" id="KW-1185">Reference proteome</keyword>
<comment type="function">
    <text evidence="5">The pyruvate dehydrogenase complex catalyzes the overall conversion of pyruvate to acetyl-CoA and CO2.</text>
</comment>
<dbReference type="Pfam" id="PF02779">
    <property type="entry name" value="Transket_pyr"/>
    <property type="match status" value="1"/>
</dbReference>
<proteinExistence type="predicted"/>
<dbReference type="AlphaFoldDB" id="A0AAU9K0Y9"/>
<comment type="cofactor">
    <cofactor evidence="1 5">
        <name>thiamine diphosphate</name>
        <dbReference type="ChEBI" id="CHEBI:58937"/>
    </cofactor>
</comment>
<keyword evidence="2 5" id="KW-0560">Oxidoreductase</keyword>
<name>A0AAU9K0Y9_9CILI</name>
<reference evidence="7" key="1">
    <citation type="submission" date="2021-09" db="EMBL/GenBank/DDBJ databases">
        <authorList>
            <consortium name="AG Swart"/>
            <person name="Singh M."/>
            <person name="Singh A."/>
            <person name="Seah K."/>
            <person name="Emmerich C."/>
        </authorList>
    </citation>
    <scope>NUCLEOTIDE SEQUENCE</scope>
    <source>
        <strain evidence="7">ATCC30299</strain>
    </source>
</reference>
<dbReference type="GO" id="GO:0004739">
    <property type="term" value="F:pyruvate dehydrogenase (acetyl-transferring) activity"/>
    <property type="evidence" value="ECO:0007669"/>
    <property type="project" value="UniProtKB-UniRule"/>
</dbReference>
<sequence>MLTTRKLSTLLYRRISMTVRDGINSAMDEEIQRDPDVYLIGEEVARYNGAYKVSKGLWDKHGDARIWDTPITEAGFTGLAVGSALGGLKPICEFMTWNFALQAIDHIVNSSAKMRYMSGGRLHGSIVFRGINGPAAAVAAQHSQCFAAWYGSVPGLIVLSPYDTEDARGLLKAAVRDPNPVVVLENELMYGQSFDVSEKVLDKDFTIPIGQAKIMKEGKDVTVVAHSRMVGVSLKAAEELEKQGISAEVINLRTIRPLDVESIVKSVKKTNRLVTVEDGWPQFGVGAEISALMMETEAFDYLDAPVERITSADVPAPYSLELEKLFTPVPQNVVNACMRVCNKK</sequence>
<organism evidence="7 8">
    <name type="scientific">Blepharisma stoltei</name>
    <dbReference type="NCBI Taxonomy" id="1481888"/>
    <lineage>
        <taxon>Eukaryota</taxon>
        <taxon>Sar</taxon>
        <taxon>Alveolata</taxon>
        <taxon>Ciliophora</taxon>
        <taxon>Postciliodesmatophora</taxon>
        <taxon>Heterotrichea</taxon>
        <taxon>Heterotrichida</taxon>
        <taxon>Blepharismidae</taxon>
        <taxon>Blepharisma</taxon>
    </lineage>
</organism>
<evidence type="ECO:0000256" key="5">
    <source>
        <dbReference type="RuleBase" id="RU364074"/>
    </source>
</evidence>
<evidence type="ECO:0000313" key="8">
    <source>
        <dbReference type="Proteomes" id="UP001162131"/>
    </source>
</evidence>
<evidence type="ECO:0000256" key="3">
    <source>
        <dbReference type="ARBA" id="ARBA00023052"/>
    </source>
</evidence>
<protein>
    <recommendedName>
        <fullName evidence="5">Pyruvate dehydrogenase E1 component subunit beta</fullName>
        <ecNumber evidence="5">1.2.4.1</ecNumber>
    </recommendedName>
</protein>
<comment type="catalytic activity">
    <reaction evidence="5">
        <text>N(6)-[(R)-lipoyl]-L-lysyl-[protein] + pyruvate + H(+) = N(6)-[(R)-S(8)-acetyldihydrolipoyl]-L-lysyl-[protein] + CO2</text>
        <dbReference type="Rhea" id="RHEA:19189"/>
        <dbReference type="Rhea" id="RHEA-COMP:10474"/>
        <dbReference type="Rhea" id="RHEA-COMP:10478"/>
        <dbReference type="ChEBI" id="CHEBI:15361"/>
        <dbReference type="ChEBI" id="CHEBI:15378"/>
        <dbReference type="ChEBI" id="CHEBI:16526"/>
        <dbReference type="ChEBI" id="CHEBI:83099"/>
        <dbReference type="ChEBI" id="CHEBI:83111"/>
        <dbReference type="EC" id="1.2.4.1"/>
    </reaction>
</comment>
<dbReference type="EMBL" id="CAJZBQ010000055">
    <property type="protein sequence ID" value="CAG9332717.1"/>
    <property type="molecule type" value="Genomic_DNA"/>
</dbReference>
<dbReference type="Proteomes" id="UP001162131">
    <property type="component" value="Unassembled WGS sequence"/>
</dbReference>
<evidence type="ECO:0000256" key="4">
    <source>
        <dbReference type="ARBA" id="ARBA00023317"/>
    </source>
</evidence>
<dbReference type="SMART" id="SM00861">
    <property type="entry name" value="Transket_pyr"/>
    <property type="match status" value="1"/>
</dbReference>
<gene>
    <name evidence="7" type="ORF">BSTOLATCC_MIC57009</name>
</gene>
<dbReference type="InterPro" id="IPR009014">
    <property type="entry name" value="Transketo_C/PFOR_II"/>
</dbReference>
<dbReference type="NCBIfam" id="NF006667">
    <property type="entry name" value="PRK09212.1"/>
    <property type="match status" value="1"/>
</dbReference>
<dbReference type="EC" id="1.2.4.1" evidence="5"/>
<feature type="domain" description="Transketolase-like pyrimidine-binding" evidence="6">
    <location>
        <begin position="17"/>
        <end position="192"/>
    </location>
</feature>
<dbReference type="InterPro" id="IPR027110">
    <property type="entry name" value="PDHB_mito-type"/>
</dbReference>
<dbReference type="Pfam" id="PF02780">
    <property type="entry name" value="Transketolase_C"/>
    <property type="match status" value="1"/>
</dbReference>
<evidence type="ECO:0000259" key="6">
    <source>
        <dbReference type="SMART" id="SM00861"/>
    </source>
</evidence>
<dbReference type="InterPro" id="IPR029061">
    <property type="entry name" value="THDP-binding"/>
</dbReference>
<dbReference type="InterPro" id="IPR033248">
    <property type="entry name" value="Transketolase_C"/>
</dbReference>
<evidence type="ECO:0000256" key="1">
    <source>
        <dbReference type="ARBA" id="ARBA00001964"/>
    </source>
</evidence>
<dbReference type="NCBIfam" id="NF008854">
    <property type="entry name" value="PRK11892.1"/>
    <property type="match status" value="1"/>
</dbReference>
<dbReference type="Gene3D" id="3.40.50.920">
    <property type="match status" value="1"/>
</dbReference>
<dbReference type="SUPFAM" id="SSF52922">
    <property type="entry name" value="TK C-terminal domain-like"/>
    <property type="match status" value="1"/>
</dbReference>
<dbReference type="Gene3D" id="3.40.50.970">
    <property type="match status" value="1"/>
</dbReference>
<dbReference type="InterPro" id="IPR005475">
    <property type="entry name" value="Transketolase-like_Pyr-bd"/>
</dbReference>